<keyword evidence="4" id="KW-0732">Signal</keyword>
<evidence type="ECO:0000256" key="4">
    <source>
        <dbReference type="SAM" id="SignalP"/>
    </source>
</evidence>
<dbReference type="InterPro" id="IPR002110">
    <property type="entry name" value="Ankyrin_rpt"/>
</dbReference>
<accession>A0ABT3WXV6</accession>
<evidence type="ECO:0000313" key="7">
    <source>
        <dbReference type="Proteomes" id="UP001208017"/>
    </source>
</evidence>
<protein>
    <submittedName>
        <fullName evidence="6">Stalk domain-containing protein</fullName>
    </submittedName>
</protein>
<dbReference type="Gene3D" id="1.25.40.20">
    <property type="entry name" value="Ankyrin repeat-containing domain"/>
    <property type="match status" value="1"/>
</dbReference>
<dbReference type="Pfam" id="PF12796">
    <property type="entry name" value="Ank_2"/>
    <property type="match status" value="1"/>
</dbReference>
<dbReference type="InterPro" id="IPR036582">
    <property type="entry name" value="Mao_N_sf"/>
</dbReference>
<comment type="caution">
    <text evidence="6">The sequence shown here is derived from an EMBL/GenBank/DDBJ whole genome shotgun (WGS) entry which is preliminary data.</text>
</comment>
<dbReference type="Pfam" id="PF07833">
    <property type="entry name" value="Cu_amine_oxidN1"/>
    <property type="match status" value="1"/>
</dbReference>
<dbReference type="Gene3D" id="3.30.457.10">
    <property type="entry name" value="Copper amine oxidase-like, N-terminal domain"/>
    <property type="match status" value="1"/>
</dbReference>
<keyword evidence="7" id="KW-1185">Reference proteome</keyword>
<feature type="repeat" description="ANK" evidence="3">
    <location>
        <begin position="174"/>
        <end position="211"/>
    </location>
</feature>
<evidence type="ECO:0000313" key="6">
    <source>
        <dbReference type="EMBL" id="MCX7569510.1"/>
    </source>
</evidence>
<dbReference type="InterPro" id="IPR036770">
    <property type="entry name" value="Ankyrin_rpt-contain_sf"/>
</dbReference>
<dbReference type="RefSeq" id="WP_267150750.1">
    <property type="nucleotide sequence ID" value="NZ_JAPMLT010000002.1"/>
</dbReference>
<dbReference type="PROSITE" id="PS50088">
    <property type="entry name" value="ANK_REPEAT"/>
    <property type="match status" value="2"/>
</dbReference>
<proteinExistence type="predicted"/>
<dbReference type="PANTHER" id="PTHR24198">
    <property type="entry name" value="ANKYRIN REPEAT AND PROTEIN KINASE DOMAIN-CONTAINING PROTEIN"/>
    <property type="match status" value="1"/>
</dbReference>
<reference evidence="6 7" key="1">
    <citation type="submission" date="2022-11" db="EMBL/GenBank/DDBJ databases">
        <title>Study of microbial diversity in lake waters.</title>
        <authorList>
            <person name="Zhang J."/>
        </authorList>
    </citation>
    <scope>NUCLEOTIDE SEQUENCE [LARGE SCALE GENOMIC DNA]</scope>
    <source>
        <strain evidence="6 7">DT12</strain>
    </source>
</reference>
<evidence type="ECO:0000256" key="3">
    <source>
        <dbReference type="PROSITE-ProRule" id="PRU00023"/>
    </source>
</evidence>
<name>A0ABT3WXV6_9BACL</name>
<dbReference type="PANTHER" id="PTHR24198:SF165">
    <property type="entry name" value="ANKYRIN REPEAT-CONTAINING PROTEIN-RELATED"/>
    <property type="match status" value="1"/>
</dbReference>
<feature type="repeat" description="ANK" evidence="3">
    <location>
        <begin position="212"/>
        <end position="244"/>
    </location>
</feature>
<feature type="chain" id="PRO_5045095734" evidence="4">
    <location>
        <begin position="25"/>
        <end position="390"/>
    </location>
</feature>
<gene>
    <name evidence="6" type="ORF">OS242_06010</name>
</gene>
<feature type="domain" description="Copper amine oxidase-like N-terminal" evidence="5">
    <location>
        <begin position="36"/>
        <end position="137"/>
    </location>
</feature>
<dbReference type="SUPFAM" id="SSF55383">
    <property type="entry name" value="Copper amine oxidase, domain N"/>
    <property type="match status" value="1"/>
</dbReference>
<dbReference type="Proteomes" id="UP001208017">
    <property type="component" value="Unassembled WGS sequence"/>
</dbReference>
<dbReference type="SUPFAM" id="SSF48403">
    <property type="entry name" value="Ankyrin repeat"/>
    <property type="match status" value="1"/>
</dbReference>
<evidence type="ECO:0000259" key="5">
    <source>
        <dbReference type="Pfam" id="PF07833"/>
    </source>
</evidence>
<evidence type="ECO:0000256" key="1">
    <source>
        <dbReference type="ARBA" id="ARBA00022737"/>
    </source>
</evidence>
<dbReference type="EMBL" id="JAPMLT010000002">
    <property type="protein sequence ID" value="MCX7569510.1"/>
    <property type="molecule type" value="Genomic_DNA"/>
</dbReference>
<organism evidence="6 7">
    <name type="scientific">Tumebacillus lacus</name>
    <dbReference type="NCBI Taxonomy" id="2995335"/>
    <lineage>
        <taxon>Bacteria</taxon>
        <taxon>Bacillati</taxon>
        <taxon>Bacillota</taxon>
        <taxon>Bacilli</taxon>
        <taxon>Bacillales</taxon>
        <taxon>Alicyclobacillaceae</taxon>
        <taxon>Tumebacillus</taxon>
    </lineage>
</organism>
<sequence length="390" mass="43253">MLKRAFSLLFVTLLTITSPVPVSAQVPIGVLLDYEVQTYDQPPLLVEGTTLVPMRGIFESLGAEVKWDGINQKVIATKRNTTVELQIGVQTAIVNGISLTLAEKPQLVNGRTLVPLRFVSEALGAEVEWDGETRVVWIVSAEQRLLSSMRVGDLETFESLLHQGSVELGWKNETGFNLLHFAVEYGAEKPVVNEMMRTLLKKGVDPDLQTRGGVTPLMTAIVSGNEEAVDILLDAEADIHVKDNNGRTALWLAAAHDHGSIVTALKQRGDTETRTPSVADAQTEEEIIEILHYYVMPTILSDGTDPDIGAMLQLTFLSDELRDEFMKLSMSGKKQFVVQYVQDHWGDLPHDRIWDVLVTDYSQWLIGTDVRYGMNPEDAKISDFVHGDAQ</sequence>
<dbReference type="InterPro" id="IPR012854">
    <property type="entry name" value="Cu_amine_oxidase-like_N"/>
</dbReference>
<evidence type="ECO:0000256" key="2">
    <source>
        <dbReference type="ARBA" id="ARBA00023043"/>
    </source>
</evidence>
<keyword evidence="1" id="KW-0677">Repeat</keyword>
<feature type="signal peptide" evidence="4">
    <location>
        <begin position="1"/>
        <end position="24"/>
    </location>
</feature>
<dbReference type="SMART" id="SM00248">
    <property type="entry name" value="ANK"/>
    <property type="match status" value="3"/>
</dbReference>
<keyword evidence="2 3" id="KW-0040">ANK repeat</keyword>
<dbReference type="PROSITE" id="PS50297">
    <property type="entry name" value="ANK_REP_REGION"/>
    <property type="match status" value="1"/>
</dbReference>